<dbReference type="AlphaFoldDB" id="A0A6A4VCL1"/>
<dbReference type="Gene3D" id="2.120.10.30">
    <property type="entry name" value="TolB, C-terminal domain"/>
    <property type="match status" value="1"/>
</dbReference>
<sequence>MISVLDGALHPLPAGFTDSHQVHVLPDSVPAESVTLSAEDGGVTVTWEAVTNTNFATVTYRAELNGRQVAVEAPEAELDGALPAFSPVQVALRAVTRWGESALTQVTLHTPEGTPSEPRSLRVYTMRQQPIVDPQNWTAVVRWDVPVSANGIIGHYRLTVWQGDGIVFSSTVVNGSETETQLTGLRENVTYGAEIQAETSAGPGPLSSRLEFEVRDFPVPRLLVADADRLRLVDLDTEKVTDLLTQQRVTDLASDVREQRLFLLTPDNDILSLDLRTLTKHKVESLRGSGSSLAYDWISRDLYWAESDTAGQYSSIYRRNLDTETLERVAGQNGRIGRLRVDPWTSLLVWNMVGRDGATMLMKRSARDGGVIGQFFDANEPSDGCDCPSGASGGRLVGLHGHRVLWQLPGDDRLMAADMDGCRCQTLSDIPKHVISMALSEDTLFWSPNTTHSISNSIFNSSSDEDTGSPVYSQRLGSSGRRQVYWGASVGGLWALDGRQQRYPAVHCLLPGPPAGRTTDTHSTASTVDLQMSPRSPPAECGAVSAAAVRYTLHYGSNAEKERCRDELRFCQNMVSGG</sequence>
<dbReference type="SUPFAM" id="SSF49265">
    <property type="entry name" value="Fibronectin type III"/>
    <property type="match status" value="1"/>
</dbReference>
<accession>A0A6A4VCL1</accession>
<dbReference type="GO" id="GO:0016301">
    <property type="term" value="F:kinase activity"/>
    <property type="evidence" value="ECO:0007669"/>
    <property type="project" value="UniProtKB-KW"/>
</dbReference>
<dbReference type="InterPro" id="IPR013783">
    <property type="entry name" value="Ig-like_fold"/>
</dbReference>
<comment type="caution">
    <text evidence="2">The sequence shown here is derived from an EMBL/GenBank/DDBJ whole genome shotgun (WGS) entry which is preliminary data.</text>
</comment>
<dbReference type="PROSITE" id="PS50853">
    <property type="entry name" value="FN3"/>
    <property type="match status" value="1"/>
</dbReference>
<dbReference type="OrthoDB" id="65481at2759"/>
<dbReference type="InterPro" id="IPR011042">
    <property type="entry name" value="6-blade_b-propeller_TolB-like"/>
</dbReference>
<keyword evidence="2" id="KW-0418">Kinase</keyword>
<keyword evidence="3" id="KW-1185">Reference proteome</keyword>
<gene>
    <name evidence="2" type="primary">ROS1_1</name>
    <name evidence="2" type="ORF">FJT64_001304</name>
</gene>
<dbReference type="InterPro" id="IPR003961">
    <property type="entry name" value="FN3_dom"/>
</dbReference>
<dbReference type="InterPro" id="IPR036116">
    <property type="entry name" value="FN3_sf"/>
</dbReference>
<dbReference type="SUPFAM" id="SSF63825">
    <property type="entry name" value="YWTD domain"/>
    <property type="match status" value="1"/>
</dbReference>
<dbReference type="EMBL" id="VIIS01002042">
    <property type="protein sequence ID" value="KAF0289274.1"/>
    <property type="molecule type" value="Genomic_DNA"/>
</dbReference>
<protein>
    <submittedName>
        <fullName evidence="2">Proto-oncogene tyrosine-protein kinase ROS</fullName>
    </submittedName>
</protein>
<evidence type="ECO:0000259" key="1">
    <source>
        <dbReference type="PROSITE" id="PS50853"/>
    </source>
</evidence>
<reference evidence="2 3" key="1">
    <citation type="submission" date="2019-07" db="EMBL/GenBank/DDBJ databases">
        <title>Draft genome assembly of a fouling barnacle, Amphibalanus amphitrite (Darwin, 1854): The first reference genome for Thecostraca.</title>
        <authorList>
            <person name="Kim W."/>
        </authorList>
    </citation>
    <scope>NUCLEOTIDE SEQUENCE [LARGE SCALE GENOMIC DNA]</scope>
    <source>
        <strain evidence="2">SNU_AA5</strain>
        <tissue evidence="2">Soma without cirri and trophi</tissue>
    </source>
</reference>
<dbReference type="Proteomes" id="UP000440578">
    <property type="component" value="Unassembled WGS sequence"/>
</dbReference>
<evidence type="ECO:0000313" key="2">
    <source>
        <dbReference type="EMBL" id="KAF0289274.1"/>
    </source>
</evidence>
<dbReference type="Gene3D" id="2.60.40.10">
    <property type="entry name" value="Immunoglobulins"/>
    <property type="match status" value="1"/>
</dbReference>
<name>A0A6A4VCL1_AMPAM</name>
<dbReference type="Pfam" id="PF00041">
    <property type="entry name" value="fn3"/>
    <property type="match status" value="1"/>
</dbReference>
<evidence type="ECO:0000313" key="3">
    <source>
        <dbReference type="Proteomes" id="UP000440578"/>
    </source>
</evidence>
<dbReference type="SMART" id="SM00060">
    <property type="entry name" value="FN3"/>
    <property type="match status" value="2"/>
</dbReference>
<proteinExistence type="predicted"/>
<keyword evidence="2" id="KW-0808">Transferase</keyword>
<dbReference type="CDD" id="cd00063">
    <property type="entry name" value="FN3"/>
    <property type="match status" value="1"/>
</dbReference>
<feature type="domain" description="Fibronectin type-III" evidence="1">
    <location>
        <begin position="117"/>
        <end position="217"/>
    </location>
</feature>
<organism evidence="2 3">
    <name type="scientific">Amphibalanus amphitrite</name>
    <name type="common">Striped barnacle</name>
    <name type="synonym">Balanus amphitrite</name>
    <dbReference type="NCBI Taxonomy" id="1232801"/>
    <lineage>
        <taxon>Eukaryota</taxon>
        <taxon>Metazoa</taxon>
        <taxon>Ecdysozoa</taxon>
        <taxon>Arthropoda</taxon>
        <taxon>Crustacea</taxon>
        <taxon>Multicrustacea</taxon>
        <taxon>Cirripedia</taxon>
        <taxon>Thoracica</taxon>
        <taxon>Thoracicalcarea</taxon>
        <taxon>Balanomorpha</taxon>
        <taxon>Balanoidea</taxon>
        <taxon>Balanidae</taxon>
        <taxon>Amphibalaninae</taxon>
        <taxon>Amphibalanus</taxon>
    </lineage>
</organism>